<protein>
    <recommendedName>
        <fullName evidence="4 5">Large ribosomal subunit protein bL20</fullName>
    </recommendedName>
</protein>
<dbReference type="GO" id="GO:0003735">
    <property type="term" value="F:structural constituent of ribosome"/>
    <property type="evidence" value="ECO:0007669"/>
    <property type="project" value="InterPro"/>
</dbReference>
<keyword evidence="5 6" id="KW-0694">RNA-binding</keyword>
<dbReference type="SUPFAM" id="SSF74731">
    <property type="entry name" value="Ribosomal protein L20"/>
    <property type="match status" value="1"/>
</dbReference>
<dbReference type="GO" id="GO:0006412">
    <property type="term" value="P:translation"/>
    <property type="evidence" value="ECO:0007669"/>
    <property type="project" value="InterPro"/>
</dbReference>
<dbReference type="GO" id="GO:1990904">
    <property type="term" value="C:ribonucleoprotein complex"/>
    <property type="evidence" value="ECO:0007669"/>
    <property type="project" value="UniProtKB-KW"/>
</dbReference>
<dbReference type="Proteomes" id="UP000281261">
    <property type="component" value="Unassembled WGS sequence"/>
</dbReference>
<dbReference type="Pfam" id="PF00453">
    <property type="entry name" value="Ribosomal_L20"/>
    <property type="match status" value="1"/>
</dbReference>
<gene>
    <name evidence="5" type="primary">rplT</name>
    <name evidence="7" type="ORF">DRH29_01490</name>
</gene>
<accession>A0A420ZD55</accession>
<evidence type="ECO:0000313" key="7">
    <source>
        <dbReference type="EMBL" id="RLC37523.1"/>
    </source>
</evidence>
<comment type="function">
    <text evidence="5 6">Binds directly to 23S ribosomal RNA and is necessary for the in vitro assembly process of the 50S ribosomal subunit. It is not involved in the protein synthesizing functions of that subunit.</text>
</comment>
<dbReference type="GO" id="GO:0000027">
    <property type="term" value="P:ribosomal large subunit assembly"/>
    <property type="evidence" value="ECO:0007669"/>
    <property type="project" value="UniProtKB-UniRule"/>
</dbReference>
<dbReference type="GO" id="GO:0005840">
    <property type="term" value="C:ribosome"/>
    <property type="evidence" value="ECO:0007669"/>
    <property type="project" value="UniProtKB-KW"/>
</dbReference>
<dbReference type="InterPro" id="IPR035566">
    <property type="entry name" value="Ribosomal_protein_bL20_C"/>
</dbReference>
<evidence type="ECO:0000256" key="4">
    <source>
        <dbReference type="ARBA" id="ARBA00035172"/>
    </source>
</evidence>
<dbReference type="EMBL" id="QMNG01000003">
    <property type="protein sequence ID" value="RLC37523.1"/>
    <property type="molecule type" value="Genomic_DNA"/>
</dbReference>
<keyword evidence="3 5" id="KW-0687">Ribonucleoprotein</keyword>
<evidence type="ECO:0000313" key="8">
    <source>
        <dbReference type="Proteomes" id="UP000281261"/>
    </source>
</evidence>
<dbReference type="InterPro" id="IPR005813">
    <property type="entry name" value="Ribosomal_bL20"/>
</dbReference>
<dbReference type="Gene3D" id="6.10.160.10">
    <property type="match status" value="1"/>
</dbReference>
<comment type="similarity">
    <text evidence="1 5 6">Belongs to the bacterial ribosomal protein bL20 family.</text>
</comment>
<comment type="caution">
    <text evidence="7">The sequence shown here is derived from an EMBL/GenBank/DDBJ whole genome shotgun (WGS) entry which is preliminary data.</text>
</comment>
<sequence length="114" mass="13521">MRIKRGKTTRRRHKKILKLAKGYRTIRKSNVKVARTAIMKALSYAYRDRRNKKRVFRSLWVSRINAGLESFGVNYSRFIKALKDKKIDIDRKILAKLAAEHPEIFKRIVEHVAK</sequence>
<evidence type="ECO:0000256" key="1">
    <source>
        <dbReference type="ARBA" id="ARBA00007698"/>
    </source>
</evidence>
<evidence type="ECO:0000256" key="6">
    <source>
        <dbReference type="RuleBase" id="RU000560"/>
    </source>
</evidence>
<dbReference type="Gene3D" id="1.10.1900.20">
    <property type="entry name" value="Ribosomal protein L20"/>
    <property type="match status" value="1"/>
</dbReference>
<keyword evidence="2 5" id="KW-0689">Ribosomal protein</keyword>
<proteinExistence type="inferred from homology"/>
<dbReference type="PANTHER" id="PTHR10986">
    <property type="entry name" value="39S RIBOSOMAL PROTEIN L20"/>
    <property type="match status" value="1"/>
</dbReference>
<name>A0A420ZD55_UNCK3</name>
<organism evidence="7 8">
    <name type="scientific">candidate division Kazan bacterium</name>
    <dbReference type="NCBI Taxonomy" id="2202143"/>
    <lineage>
        <taxon>Bacteria</taxon>
        <taxon>Bacteria division Kazan-3B-28</taxon>
    </lineage>
</organism>
<dbReference type="AlphaFoldDB" id="A0A420ZD55"/>
<dbReference type="HAMAP" id="MF_00382">
    <property type="entry name" value="Ribosomal_bL20"/>
    <property type="match status" value="1"/>
</dbReference>
<keyword evidence="5 6" id="KW-0699">rRNA-binding</keyword>
<evidence type="ECO:0000256" key="2">
    <source>
        <dbReference type="ARBA" id="ARBA00022980"/>
    </source>
</evidence>
<dbReference type="FunFam" id="1.10.1900.20:FF:000001">
    <property type="entry name" value="50S ribosomal protein L20"/>
    <property type="match status" value="1"/>
</dbReference>
<evidence type="ECO:0000256" key="3">
    <source>
        <dbReference type="ARBA" id="ARBA00023274"/>
    </source>
</evidence>
<dbReference type="CDD" id="cd07026">
    <property type="entry name" value="Ribosomal_L20"/>
    <property type="match status" value="1"/>
</dbReference>
<evidence type="ECO:0000256" key="5">
    <source>
        <dbReference type="HAMAP-Rule" id="MF_00382"/>
    </source>
</evidence>
<reference evidence="7 8" key="1">
    <citation type="submission" date="2018-06" db="EMBL/GenBank/DDBJ databases">
        <title>Extensive metabolic versatility and redundancy in microbially diverse, dynamic hydrothermal sediments.</title>
        <authorList>
            <person name="Dombrowski N."/>
            <person name="Teske A."/>
            <person name="Baker B.J."/>
        </authorList>
    </citation>
    <scope>NUCLEOTIDE SEQUENCE [LARGE SCALE GENOMIC DNA]</scope>
    <source>
        <strain evidence="7">B79_G16</strain>
    </source>
</reference>
<dbReference type="NCBIfam" id="TIGR01032">
    <property type="entry name" value="rplT_bact"/>
    <property type="match status" value="1"/>
</dbReference>
<dbReference type="PRINTS" id="PR00062">
    <property type="entry name" value="RIBOSOMALL20"/>
</dbReference>
<dbReference type="GO" id="GO:0019843">
    <property type="term" value="F:rRNA binding"/>
    <property type="evidence" value="ECO:0007669"/>
    <property type="project" value="UniProtKB-UniRule"/>
</dbReference>